<dbReference type="AlphaFoldDB" id="A0A223NXV7"/>
<protein>
    <recommendedName>
        <fullName evidence="3">AP2 domain-containing protein</fullName>
    </recommendedName>
</protein>
<reference evidence="1 2" key="1">
    <citation type="submission" date="2017-08" db="EMBL/GenBank/DDBJ databases">
        <title>Complete genome sequence of Mucilaginibacter sp. strain BJC16-A31.</title>
        <authorList>
            <consortium name="Henan University of Science and Technology"/>
            <person name="You X."/>
        </authorList>
    </citation>
    <scope>NUCLEOTIDE SEQUENCE [LARGE SCALE GENOMIC DNA]</scope>
    <source>
        <strain evidence="1 2">BJC16-A31</strain>
    </source>
</reference>
<dbReference type="Proteomes" id="UP000215002">
    <property type="component" value="Chromosome"/>
</dbReference>
<evidence type="ECO:0000313" key="2">
    <source>
        <dbReference type="Proteomes" id="UP000215002"/>
    </source>
</evidence>
<keyword evidence="2" id="KW-1185">Reference proteome</keyword>
<dbReference type="KEGG" id="muc:MuYL_2514"/>
<accession>A0A223NXV7</accession>
<name>A0A223NXV7_9SPHI</name>
<dbReference type="EMBL" id="CP022743">
    <property type="protein sequence ID" value="ASU34401.1"/>
    <property type="molecule type" value="Genomic_DNA"/>
</dbReference>
<dbReference type="OrthoDB" id="552713at2"/>
<sequence>MGRPKTDIAGKKFGRVTGIKFIELQSGQAFWLCKCDCGKEFNTKSTSLIRGITKSCGCFRKEYMSKSKTTHGYAGKIKGTEYMAWHSLKDRCTNPNHKNYNDYGGRGITVCPTWINSFETFLKDIGLRPSSNCSLDRIDNSKGYSKENCRWATVLEQNKNRRNNVWIEYKGSLKIASEWARILELPTSNFGVMMKRKKSIYKIFEYYEQKGRRFIGN</sequence>
<evidence type="ECO:0000313" key="1">
    <source>
        <dbReference type="EMBL" id="ASU34401.1"/>
    </source>
</evidence>
<gene>
    <name evidence="1" type="ORF">MuYL_2514</name>
</gene>
<evidence type="ECO:0008006" key="3">
    <source>
        <dbReference type="Google" id="ProtNLM"/>
    </source>
</evidence>
<dbReference type="RefSeq" id="WP_094570761.1">
    <property type="nucleotide sequence ID" value="NZ_CP022743.1"/>
</dbReference>
<proteinExistence type="predicted"/>
<organism evidence="1 2">
    <name type="scientific">Mucilaginibacter xinganensis</name>
    <dbReference type="NCBI Taxonomy" id="1234841"/>
    <lineage>
        <taxon>Bacteria</taxon>
        <taxon>Pseudomonadati</taxon>
        <taxon>Bacteroidota</taxon>
        <taxon>Sphingobacteriia</taxon>
        <taxon>Sphingobacteriales</taxon>
        <taxon>Sphingobacteriaceae</taxon>
        <taxon>Mucilaginibacter</taxon>
    </lineage>
</organism>